<dbReference type="InterPro" id="IPR013126">
    <property type="entry name" value="Hsp_70_fam"/>
</dbReference>
<organism evidence="3 4">
    <name type="scientific">Spirochaeta isovalerica</name>
    <dbReference type="NCBI Taxonomy" id="150"/>
    <lineage>
        <taxon>Bacteria</taxon>
        <taxon>Pseudomonadati</taxon>
        <taxon>Spirochaetota</taxon>
        <taxon>Spirochaetia</taxon>
        <taxon>Spirochaetales</taxon>
        <taxon>Spirochaetaceae</taxon>
        <taxon>Spirochaeta</taxon>
    </lineage>
</organism>
<dbReference type="GO" id="GO:0005524">
    <property type="term" value="F:ATP binding"/>
    <property type="evidence" value="ECO:0007669"/>
    <property type="project" value="UniProtKB-KW"/>
</dbReference>
<gene>
    <name evidence="3" type="ORF">HNR50_002656</name>
</gene>
<dbReference type="Proteomes" id="UP000587760">
    <property type="component" value="Unassembled WGS sequence"/>
</dbReference>
<keyword evidence="2" id="KW-0067">ATP-binding</keyword>
<evidence type="ECO:0000256" key="2">
    <source>
        <dbReference type="ARBA" id="ARBA00022840"/>
    </source>
</evidence>
<comment type="caution">
    <text evidence="3">The sequence shown here is derived from an EMBL/GenBank/DDBJ whole genome shotgun (WGS) entry which is preliminary data.</text>
</comment>
<proteinExistence type="predicted"/>
<accession>A0A841RAN8</accession>
<evidence type="ECO:0000256" key="1">
    <source>
        <dbReference type="ARBA" id="ARBA00022741"/>
    </source>
</evidence>
<dbReference type="RefSeq" id="WP_184747235.1">
    <property type="nucleotide sequence ID" value="NZ_JACHGJ010000005.1"/>
</dbReference>
<dbReference type="Pfam" id="PF00012">
    <property type="entry name" value="HSP70"/>
    <property type="match status" value="2"/>
</dbReference>
<dbReference type="Gene3D" id="3.30.420.40">
    <property type="match status" value="4"/>
</dbReference>
<dbReference type="PANTHER" id="PTHR19375">
    <property type="entry name" value="HEAT SHOCK PROTEIN 70KDA"/>
    <property type="match status" value="1"/>
</dbReference>
<name>A0A841RAN8_9SPIO</name>
<keyword evidence="4" id="KW-1185">Reference proteome</keyword>
<keyword evidence="1" id="KW-0547">Nucleotide-binding</keyword>
<dbReference type="EMBL" id="JACHGJ010000005">
    <property type="protein sequence ID" value="MBB6480983.1"/>
    <property type="molecule type" value="Genomic_DNA"/>
</dbReference>
<dbReference type="Gene3D" id="3.90.640.10">
    <property type="entry name" value="Actin, Chain A, domain 4"/>
    <property type="match status" value="2"/>
</dbReference>
<reference evidence="3 4" key="1">
    <citation type="submission" date="2020-08" db="EMBL/GenBank/DDBJ databases">
        <title>Genomic Encyclopedia of Type Strains, Phase IV (KMG-IV): sequencing the most valuable type-strain genomes for metagenomic binning, comparative biology and taxonomic classification.</title>
        <authorList>
            <person name="Goeker M."/>
        </authorList>
    </citation>
    <scope>NUCLEOTIDE SEQUENCE [LARGE SCALE GENOMIC DNA]</scope>
    <source>
        <strain evidence="3 4">DSM 2461</strain>
    </source>
</reference>
<dbReference type="GO" id="GO:0140662">
    <property type="term" value="F:ATP-dependent protein folding chaperone"/>
    <property type="evidence" value="ECO:0007669"/>
    <property type="project" value="InterPro"/>
</dbReference>
<dbReference type="AlphaFoldDB" id="A0A841RAN8"/>
<evidence type="ECO:0000313" key="3">
    <source>
        <dbReference type="EMBL" id="MBB6480983.1"/>
    </source>
</evidence>
<protein>
    <submittedName>
        <fullName evidence="3">Putative chaperone protein</fullName>
    </submittedName>
</protein>
<dbReference type="SUPFAM" id="SSF53067">
    <property type="entry name" value="Actin-like ATPase domain"/>
    <property type="match status" value="2"/>
</dbReference>
<evidence type="ECO:0000313" key="4">
    <source>
        <dbReference type="Proteomes" id="UP000587760"/>
    </source>
</evidence>
<dbReference type="InterPro" id="IPR043129">
    <property type="entry name" value="ATPase_NBD"/>
</dbReference>
<sequence>MTELGIGIDFGTSNTTVAVFDGRQITYLKLDNRSGKGIIMPTALYLDREGSPSVGAEALVRCLEDNTGRKIVLSQKDVGSVTVHMGEMDRDYFIERDRTFTTIVQGKIDSELPGRLFRSMKSYLGDSGDHRFDVFGRKFRLEAILTIILRHIGGEIENQTKNIVKKIAVGRPVLYSGSTGDATSLALERMKTICANAGLGDVSFLMEPEAAALSYLHSHESAEGENILVVDFGGGTLDLCIMTRENKRYSLKAVAGVPRAGDNIDRLIYRHKIFPFLGDGLGNAEDFHFSEFEENLLNWQSTYLLNQSRFMEKINNLIKSGGQNGEKGKRLKKLIRLNGSFQLIELIEEAKIALSTVEMTSIIMEEIDLSVEFSRTDFKDILEPVFKDITAVVAEVLDKAGLDKRDLSRVLCTGGSSRIPAVRQHLAELLGQEPEEWDSFRGIAAGLAVASYQGL</sequence>